<evidence type="ECO:0000313" key="2">
    <source>
        <dbReference type="Proteomes" id="UP000610966"/>
    </source>
</evidence>
<protein>
    <submittedName>
        <fullName evidence="1">Uncharacterized protein</fullName>
    </submittedName>
</protein>
<gene>
    <name evidence="1" type="ORF">Mth01_12670</name>
</gene>
<dbReference type="AlphaFoldDB" id="A0A8J3R6R7"/>
<keyword evidence="2" id="KW-1185">Reference proteome</keyword>
<reference evidence="1" key="1">
    <citation type="submission" date="2021-01" db="EMBL/GenBank/DDBJ databases">
        <title>Whole genome shotgun sequence of Sphaerimonospora thailandensis NBRC 107569.</title>
        <authorList>
            <person name="Komaki H."/>
            <person name="Tamura T."/>
        </authorList>
    </citation>
    <scope>NUCLEOTIDE SEQUENCE</scope>
    <source>
        <strain evidence="1">NBRC 107569</strain>
    </source>
</reference>
<dbReference type="EMBL" id="BOOG01000012">
    <property type="protein sequence ID" value="GIH69014.1"/>
    <property type="molecule type" value="Genomic_DNA"/>
</dbReference>
<comment type="caution">
    <text evidence="1">The sequence shown here is derived from an EMBL/GenBank/DDBJ whole genome shotgun (WGS) entry which is preliminary data.</text>
</comment>
<evidence type="ECO:0000313" key="1">
    <source>
        <dbReference type="EMBL" id="GIH69014.1"/>
    </source>
</evidence>
<proteinExistence type="predicted"/>
<dbReference type="RefSeq" id="WP_204012844.1">
    <property type="nucleotide sequence ID" value="NZ_BOOG01000012.1"/>
</dbReference>
<accession>A0A8J3R6R7</accession>
<name>A0A8J3R6R7_9ACTN</name>
<sequence>MNHYLLVYDRRKGRILHKEIFDDRRAALRGRFASERQHSGDIDIEVVVLGARSWEALKHTHARYFKSVQDLAASALQ</sequence>
<dbReference type="Proteomes" id="UP000610966">
    <property type="component" value="Unassembled WGS sequence"/>
</dbReference>
<organism evidence="1 2">
    <name type="scientific">Sphaerimonospora thailandensis</name>
    <dbReference type="NCBI Taxonomy" id="795644"/>
    <lineage>
        <taxon>Bacteria</taxon>
        <taxon>Bacillati</taxon>
        <taxon>Actinomycetota</taxon>
        <taxon>Actinomycetes</taxon>
        <taxon>Streptosporangiales</taxon>
        <taxon>Streptosporangiaceae</taxon>
        <taxon>Sphaerimonospora</taxon>
    </lineage>
</organism>